<evidence type="ECO:0000313" key="5">
    <source>
        <dbReference type="EMBL" id="MFC3639751.1"/>
    </source>
</evidence>
<dbReference type="SUPFAM" id="SSF50494">
    <property type="entry name" value="Trypsin-like serine proteases"/>
    <property type="match status" value="1"/>
</dbReference>
<dbReference type="InterPro" id="IPR043504">
    <property type="entry name" value="Peptidase_S1_PA_chymotrypsin"/>
</dbReference>
<dbReference type="InterPro" id="IPR018114">
    <property type="entry name" value="TRYPSIN_HIS"/>
</dbReference>
<dbReference type="PRINTS" id="PR00722">
    <property type="entry name" value="CHYMOTRYPSIN"/>
</dbReference>
<reference evidence="6" key="1">
    <citation type="journal article" date="2019" name="Int. J. Syst. Evol. Microbiol.">
        <title>The Global Catalogue of Microorganisms (GCM) 10K type strain sequencing project: providing services to taxonomists for standard genome sequencing and annotation.</title>
        <authorList>
            <consortium name="The Broad Institute Genomics Platform"/>
            <consortium name="The Broad Institute Genome Sequencing Center for Infectious Disease"/>
            <person name="Wu L."/>
            <person name="Ma J."/>
        </authorList>
    </citation>
    <scope>NUCLEOTIDE SEQUENCE [LARGE SCALE GENOMIC DNA]</scope>
    <source>
        <strain evidence="6">KCTC 42282</strain>
    </source>
</reference>
<keyword evidence="3" id="KW-0645">Protease</keyword>
<keyword evidence="3" id="KW-0720">Serine protease</keyword>
<comment type="caution">
    <text evidence="5">The sequence shown here is derived from an EMBL/GenBank/DDBJ whole genome shotgun (WGS) entry which is preliminary data.</text>
</comment>
<gene>
    <name evidence="5" type="ORF">ACFONL_20630</name>
</gene>
<sequence length="258" mass="26417">MRNRLSHCFGVDHRRLASALVLALVLTPAPARAIIGGAIDNGPASAATIMVLGSGGAVCSGVVVSPRAVLTAAHCADPTREHRVHYMENGQPVLLTPAASVTHPEYVKDAIRQRRQSVDLALVKLAQPLPSRFAPAPLSVGPQPRAGATVSVGGYGSVGRQPADGRFRSVAAPVVEPWGPGKILLWIGAPKGKSAGACAGDSGGPITAADGEIVAVTSWSKGAGSTPCGQTTQGVLLAPQRNWIDETLAGWGLSAGWR</sequence>
<dbReference type="InterPro" id="IPR001314">
    <property type="entry name" value="Peptidase_S1A"/>
</dbReference>
<dbReference type="SMART" id="SM00020">
    <property type="entry name" value="Tryp_SPc"/>
    <property type="match status" value="1"/>
</dbReference>
<keyword evidence="6" id="KW-1185">Reference proteome</keyword>
<dbReference type="Gene3D" id="2.40.10.10">
    <property type="entry name" value="Trypsin-like serine proteases"/>
    <property type="match status" value="1"/>
</dbReference>
<dbReference type="PANTHER" id="PTHR24276">
    <property type="entry name" value="POLYSERASE-RELATED"/>
    <property type="match status" value="1"/>
</dbReference>
<dbReference type="PROSITE" id="PS50240">
    <property type="entry name" value="TRYPSIN_DOM"/>
    <property type="match status" value="1"/>
</dbReference>
<proteinExistence type="inferred from homology"/>
<name>A0ABV7ULY1_9HYPH</name>
<evidence type="ECO:0000256" key="3">
    <source>
        <dbReference type="RuleBase" id="RU363034"/>
    </source>
</evidence>
<dbReference type="RefSeq" id="WP_191318846.1">
    <property type="nucleotide sequence ID" value="NZ_BNCG01000004.1"/>
</dbReference>
<keyword evidence="2" id="KW-1015">Disulfide bond</keyword>
<keyword evidence="3" id="KW-0378">Hydrolase</keyword>
<evidence type="ECO:0000256" key="1">
    <source>
        <dbReference type="ARBA" id="ARBA00007664"/>
    </source>
</evidence>
<dbReference type="InterPro" id="IPR033116">
    <property type="entry name" value="TRYPSIN_SER"/>
</dbReference>
<dbReference type="InterPro" id="IPR001254">
    <property type="entry name" value="Trypsin_dom"/>
</dbReference>
<dbReference type="PANTHER" id="PTHR24276:SF98">
    <property type="entry name" value="FI18310P1-RELATED"/>
    <property type="match status" value="1"/>
</dbReference>
<evidence type="ECO:0000313" key="6">
    <source>
        <dbReference type="Proteomes" id="UP001595704"/>
    </source>
</evidence>
<feature type="domain" description="Peptidase S1" evidence="4">
    <location>
        <begin position="34"/>
        <end position="249"/>
    </location>
</feature>
<dbReference type="InterPro" id="IPR009003">
    <property type="entry name" value="Peptidase_S1_PA"/>
</dbReference>
<dbReference type="EMBL" id="JBHRYC010000098">
    <property type="protein sequence ID" value="MFC3639751.1"/>
    <property type="molecule type" value="Genomic_DNA"/>
</dbReference>
<evidence type="ECO:0000259" key="4">
    <source>
        <dbReference type="PROSITE" id="PS50240"/>
    </source>
</evidence>
<dbReference type="PROSITE" id="PS00135">
    <property type="entry name" value="TRYPSIN_SER"/>
    <property type="match status" value="1"/>
</dbReference>
<dbReference type="Pfam" id="PF00089">
    <property type="entry name" value="Trypsin"/>
    <property type="match status" value="1"/>
</dbReference>
<dbReference type="PROSITE" id="PS00134">
    <property type="entry name" value="TRYPSIN_HIS"/>
    <property type="match status" value="1"/>
</dbReference>
<dbReference type="InterPro" id="IPR050430">
    <property type="entry name" value="Peptidase_S1"/>
</dbReference>
<dbReference type="Proteomes" id="UP001595704">
    <property type="component" value="Unassembled WGS sequence"/>
</dbReference>
<organism evidence="5 6">
    <name type="scientific">Camelimonas fluminis</name>
    <dbReference type="NCBI Taxonomy" id="1576911"/>
    <lineage>
        <taxon>Bacteria</taxon>
        <taxon>Pseudomonadati</taxon>
        <taxon>Pseudomonadota</taxon>
        <taxon>Alphaproteobacteria</taxon>
        <taxon>Hyphomicrobiales</taxon>
        <taxon>Chelatococcaceae</taxon>
        <taxon>Camelimonas</taxon>
    </lineage>
</organism>
<protein>
    <submittedName>
        <fullName evidence="5">S1 family peptidase</fullName>
    </submittedName>
</protein>
<accession>A0ABV7ULY1</accession>
<comment type="similarity">
    <text evidence="1">Belongs to the peptidase S1 family.</text>
</comment>
<evidence type="ECO:0000256" key="2">
    <source>
        <dbReference type="ARBA" id="ARBA00023157"/>
    </source>
</evidence>